<sequence>MTERPHEDTMAPLVPEMPKTRVRTDGGRILDETIGAKFVNDEADAPLVPDLS</sequence>
<gene>
    <name evidence="2" type="ORF">ACFR9U_02675</name>
</gene>
<accession>A0ABD6C7T7</accession>
<evidence type="ECO:0000313" key="2">
    <source>
        <dbReference type="EMBL" id="MFD1585873.1"/>
    </source>
</evidence>
<keyword evidence="3" id="KW-1185">Reference proteome</keyword>
<reference evidence="2 3" key="1">
    <citation type="journal article" date="2019" name="Int. J. Syst. Evol. Microbiol.">
        <title>The Global Catalogue of Microorganisms (GCM) 10K type strain sequencing project: providing services to taxonomists for standard genome sequencing and annotation.</title>
        <authorList>
            <consortium name="The Broad Institute Genomics Platform"/>
            <consortium name="The Broad Institute Genome Sequencing Center for Infectious Disease"/>
            <person name="Wu L."/>
            <person name="Ma J."/>
        </authorList>
    </citation>
    <scope>NUCLEOTIDE SEQUENCE [LARGE SCALE GENOMIC DNA]</scope>
    <source>
        <strain evidence="2 3">CGMCC 1.12125</strain>
    </source>
</reference>
<dbReference type="RefSeq" id="WP_247376954.1">
    <property type="nucleotide sequence ID" value="NZ_JALLGV010000003.1"/>
</dbReference>
<feature type="region of interest" description="Disordered" evidence="1">
    <location>
        <begin position="1"/>
        <end position="26"/>
    </location>
</feature>
<dbReference type="AlphaFoldDB" id="A0ABD6C7T7"/>
<dbReference type="Proteomes" id="UP001597119">
    <property type="component" value="Unassembled WGS sequence"/>
</dbReference>
<evidence type="ECO:0000256" key="1">
    <source>
        <dbReference type="SAM" id="MobiDB-lite"/>
    </source>
</evidence>
<evidence type="ECO:0000313" key="3">
    <source>
        <dbReference type="Proteomes" id="UP001597119"/>
    </source>
</evidence>
<organism evidence="2 3">
    <name type="scientific">Halorientalis brevis</name>
    <dbReference type="NCBI Taxonomy" id="1126241"/>
    <lineage>
        <taxon>Archaea</taxon>
        <taxon>Methanobacteriati</taxon>
        <taxon>Methanobacteriota</taxon>
        <taxon>Stenosarchaea group</taxon>
        <taxon>Halobacteria</taxon>
        <taxon>Halobacteriales</taxon>
        <taxon>Haloarculaceae</taxon>
        <taxon>Halorientalis</taxon>
    </lineage>
</organism>
<name>A0ABD6C7T7_9EURY</name>
<dbReference type="EMBL" id="JBHUDJ010000001">
    <property type="protein sequence ID" value="MFD1585873.1"/>
    <property type="molecule type" value="Genomic_DNA"/>
</dbReference>
<proteinExistence type="predicted"/>
<comment type="caution">
    <text evidence="2">The sequence shown here is derived from an EMBL/GenBank/DDBJ whole genome shotgun (WGS) entry which is preliminary data.</text>
</comment>
<protein>
    <submittedName>
        <fullName evidence="2">Uncharacterized protein</fullName>
    </submittedName>
</protein>